<dbReference type="Gene3D" id="1.25.40.20">
    <property type="entry name" value="Ankyrin repeat-containing domain"/>
    <property type="match status" value="3"/>
</dbReference>
<dbReference type="InterPro" id="IPR000719">
    <property type="entry name" value="Prot_kinase_dom"/>
</dbReference>
<feature type="repeat" description="ANK" evidence="1">
    <location>
        <begin position="1721"/>
        <end position="1753"/>
    </location>
</feature>
<proteinExistence type="predicted"/>
<dbReference type="Gene3D" id="1.10.510.10">
    <property type="entry name" value="Transferase(Phosphotransferase) domain 1"/>
    <property type="match status" value="2"/>
</dbReference>
<feature type="repeat" description="ANK" evidence="1">
    <location>
        <begin position="1688"/>
        <end position="1720"/>
    </location>
</feature>
<dbReference type="InterPro" id="IPR001245">
    <property type="entry name" value="Ser-Thr/Tyr_kinase_cat_dom"/>
</dbReference>
<dbReference type="InterPro" id="IPR018712">
    <property type="entry name" value="Tle1-like_cat"/>
</dbReference>
<feature type="region of interest" description="Disordered" evidence="2">
    <location>
        <begin position="512"/>
        <end position="531"/>
    </location>
</feature>
<feature type="region of interest" description="Disordered" evidence="2">
    <location>
        <begin position="445"/>
        <end position="477"/>
    </location>
</feature>
<feature type="compositionally biased region" description="Basic and acidic residues" evidence="2">
    <location>
        <begin position="585"/>
        <end position="597"/>
    </location>
</feature>
<evidence type="ECO:0000313" key="5">
    <source>
        <dbReference type="Proteomes" id="UP000782241"/>
    </source>
</evidence>
<dbReference type="Pfam" id="PF00069">
    <property type="entry name" value="Pkinase"/>
    <property type="match status" value="1"/>
</dbReference>
<evidence type="ECO:0000256" key="2">
    <source>
        <dbReference type="SAM" id="MobiDB-lite"/>
    </source>
</evidence>
<dbReference type="PROSITE" id="PS50297">
    <property type="entry name" value="ANK_REP_REGION"/>
    <property type="match status" value="6"/>
</dbReference>
<dbReference type="GO" id="GO:0004672">
    <property type="term" value="F:protein kinase activity"/>
    <property type="evidence" value="ECO:0007669"/>
    <property type="project" value="InterPro"/>
</dbReference>
<keyword evidence="5" id="KW-1185">Reference proteome</keyword>
<accession>A0A9P7KUP5</accession>
<feature type="repeat" description="ANK" evidence="1">
    <location>
        <begin position="1655"/>
        <end position="1687"/>
    </location>
</feature>
<evidence type="ECO:0000313" key="4">
    <source>
        <dbReference type="EMBL" id="KAG5659626.1"/>
    </source>
</evidence>
<dbReference type="InterPro" id="IPR011009">
    <property type="entry name" value="Kinase-like_dom_sf"/>
</dbReference>
<sequence>MPKRIIVCCDGTANDLRSDGTMWSNVGRIAECINDGKRIKQVVGYISGIGTEGGRFRKMKDQATGYGLDQKILATYGFICQHYKEGDSIVLIGFSRGAFIARCVVAFIGDVGVLHQPPLRGKTVEEIYTEWTELMTPSPENTKRREILFVKYNPASEPRRVVDALALWDTVSSLHQSPPESYLDLVKTQPPWNVDYAFHALALEERRGLFKPDIWQGNYPPTAKRLKQCWFRGMHSHVGGSNEQWSNNLTNVSLSWIVAQLKENGLVSFDRDQLKRVFASDGTAKTTFQSRQDVGMKDSDNALWRSLAFVTGEKSGLRTPGNGTNESLHWSVVAQPTQLLQPVPPMKLKIPMAAWLPTEEATESEREAVRWPELYFYYTEERKMTPEEANGRLKVVKREIFDIERRDETSGGYLPLIRGERYCNAMSPPWLQTRGDDSEGRFQVLDDTESQPQTTEEWRTTTDEGLPQKPSASGSELYRPVTYNSYATSSSSYATTRNGYGSTNDTYATATGSIPYDSSSSAGMPTGRYGYHEGQDYQKSVQEEYEYDFQSGPVAVKDSTVYDATNNRDRSRPSYDYQSYQTINDDPRGYPDGDLGHDSALAIGEQSYNQDPESNTVDDAADTGMKSANPQEGERYRREYDAERHQRTLHTTMADLGLAIAGVAGTIDVCIRLGQYMVHAYKDYGRSDEMVNELVVRVEICWSRIAGQLEISKELLIGMTDEQRELQSRILPILQSKLNAATQVISRTDKHSTSKRIKALHFLTLRETLENTVTDLEIWQQRFEPSWFQIIKTGPPAVDAVLRNRDREEPAREGLRFRRAFDNTPSAFIAEKRLESFDKRNITYCSAQLAIDQKDGRYYIVDAVSQDTVKLKDARELASRLRDSNPFTFGTLKCIGIVRVPEKASYVFVSRIPEGYSTVQSCRQSLLSGHTPDSLTKRLRIAKQLVTAVYYVHLYEFVHKNISPETILSLGTNKPGQDEAVVCLVGFQLIRNVDARTNTSKADRKDSLYQHPSRMSSADISFTMQHDIYSLGVCLLEIGLWQSLVAYSDSGTTRISSVFGITGSPSQSLGPDEIKAKLISLSRVQLRAVMGDIYSKVVETCLTCLDEGNTEFGDPRDFEDEDGVEVGSRYVKKIMDAMSIISNMSGTPTSGLLDDIVRDSRLETYYEGALTIHLRNDPRAPPLTQKQQERWKKVRTLGYGGQGQVVLEKCVDDKPAVTERAVKKIRLQTDDPRRRYEEELATILKFSHDNYSQYFVKLLGWYARSTKLYLAMEYLPAGDLFHYVCEYERLVEDDCREIVSQIVSGLALMHAEGFAHRDVNPKNILINRHPQGDNPGSWWIKLADFGISKRLGTDTNATTYIPGTRLYMAPELMDQDSINPPRNDYLKADVWSLGITAFFILTKNIPFPNSSSIQGYGRNPAVSFPYGLLDHHQVSEAGQAFIREVTKPFPEERIGAEAARHLEWIEDFLPETPILGTNSRSSTVSSTRTSIDSQKWLTAEIATLASQPTSRGMSNENHPAWMSPQFEAPSRSNSEAVTLHESLTGRRSESQQSIPGVVSYEDLVYALLARNVEAAKTIINSNFNTFMQSGWTPLHLSVAYNNVQVAEYLIDNGANIHVTRDNGNTPLHVSACNGHEAVTRHLLKNGANIEAKTDLGYTPLHLAAHKGHHAVTEVLLESGADIEAEDKWGRTSLVLAVGKGFTPVVKLLLGEGAGTEVRNEDHETSLILAVKEGRDGMVKLLLEKKADVEATDRQGRTPLMIAVQKKNKALVKLLAQNGAKKGMSYYLNRLT</sequence>
<dbReference type="PROSITE" id="PS50088">
    <property type="entry name" value="ANK_REPEAT"/>
    <property type="match status" value="6"/>
</dbReference>
<dbReference type="PANTHER" id="PTHR33840">
    <property type="match status" value="1"/>
</dbReference>
<dbReference type="EMBL" id="JAGPUO010000011">
    <property type="protein sequence ID" value="KAG5659626.1"/>
    <property type="molecule type" value="Genomic_DNA"/>
</dbReference>
<gene>
    <name evidence="4" type="ORF">KAF25_002185</name>
</gene>
<dbReference type="Pfam" id="PF12796">
    <property type="entry name" value="Ank_2"/>
    <property type="match status" value="2"/>
</dbReference>
<keyword evidence="1" id="KW-0040">ANK repeat</keyword>
<reference evidence="4" key="1">
    <citation type="submission" date="2021-04" db="EMBL/GenBank/DDBJ databases">
        <title>Draft genome of Fusarium avenaceum strain F156N33, isolated from an atmospheric sample in Virginia.</title>
        <authorList>
            <person name="Yang S."/>
            <person name="Vinatzer B.A."/>
            <person name="Coleman J."/>
        </authorList>
    </citation>
    <scope>NUCLEOTIDE SEQUENCE</scope>
    <source>
        <strain evidence="4">F156N33</strain>
    </source>
</reference>
<feature type="compositionally biased region" description="Polar residues" evidence="2">
    <location>
        <begin position="606"/>
        <end position="617"/>
    </location>
</feature>
<feature type="repeat" description="ANK" evidence="1">
    <location>
        <begin position="1622"/>
        <end position="1654"/>
    </location>
</feature>
<dbReference type="SMART" id="SM00248">
    <property type="entry name" value="ANK"/>
    <property type="match status" value="6"/>
</dbReference>
<feature type="region of interest" description="Disordered" evidence="2">
    <location>
        <begin position="558"/>
        <end position="637"/>
    </location>
</feature>
<name>A0A9P7KUP5_9HYPO</name>
<dbReference type="PRINTS" id="PR01415">
    <property type="entry name" value="ANKYRIN"/>
</dbReference>
<dbReference type="Pfam" id="PF09994">
    <property type="entry name" value="T6SS_Tle1-like_cat"/>
    <property type="match status" value="1"/>
</dbReference>
<feature type="domain" description="Protein kinase" evidence="3">
    <location>
        <begin position="787"/>
        <end position="1102"/>
    </location>
</feature>
<dbReference type="SUPFAM" id="SSF48403">
    <property type="entry name" value="Ankyrin repeat"/>
    <property type="match status" value="1"/>
</dbReference>
<dbReference type="InterPro" id="IPR036770">
    <property type="entry name" value="Ankyrin_rpt-contain_sf"/>
</dbReference>
<feature type="repeat" description="ANK" evidence="1">
    <location>
        <begin position="1754"/>
        <end position="1779"/>
    </location>
</feature>
<dbReference type="InterPro" id="IPR002110">
    <property type="entry name" value="Ankyrin_rpt"/>
</dbReference>
<protein>
    <recommendedName>
        <fullName evidence="3">Protein kinase domain-containing protein</fullName>
    </recommendedName>
</protein>
<feature type="domain" description="Protein kinase" evidence="3">
    <location>
        <begin position="1191"/>
        <end position="1469"/>
    </location>
</feature>
<dbReference type="SUPFAM" id="SSF56112">
    <property type="entry name" value="Protein kinase-like (PK-like)"/>
    <property type="match status" value="2"/>
</dbReference>
<organism evidence="4 5">
    <name type="scientific">Fusarium avenaceum</name>
    <dbReference type="NCBI Taxonomy" id="40199"/>
    <lineage>
        <taxon>Eukaryota</taxon>
        <taxon>Fungi</taxon>
        <taxon>Dikarya</taxon>
        <taxon>Ascomycota</taxon>
        <taxon>Pezizomycotina</taxon>
        <taxon>Sordariomycetes</taxon>
        <taxon>Hypocreomycetidae</taxon>
        <taxon>Hypocreales</taxon>
        <taxon>Nectriaceae</taxon>
        <taxon>Fusarium</taxon>
        <taxon>Fusarium tricinctum species complex</taxon>
    </lineage>
</organism>
<dbReference type="GO" id="GO:0005524">
    <property type="term" value="F:ATP binding"/>
    <property type="evidence" value="ECO:0007669"/>
    <property type="project" value="InterPro"/>
</dbReference>
<feature type="compositionally biased region" description="Polar residues" evidence="2">
    <location>
        <begin position="512"/>
        <end position="523"/>
    </location>
</feature>
<evidence type="ECO:0000259" key="3">
    <source>
        <dbReference type="PROSITE" id="PS50011"/>
    </source>
</evidence>
<comment type="caution">
    <text evidence="4">The sequence shown here is derived from an EMBL/GenBank/DDBJ whole genome shotgun (WGS) entry which is preliminary data.</text>
</comment>
<dbReference type="Pfam" id="PF07714">
    <property type="entry name" value="PK_Tyr_Ser-Thr"/>
    <property type="match status" value="1"/>
</dbReference>
<dbReference type="PANTHER" id="PTHR33840:SF1">
    <property type="entry name" value="TLE1 PHOSPHOLIPASE DOMAIN-CONTAINING PROTEIN"/>
    <property type="match status" value="1"/>
</dbReference>
<feature type="repeat" description="ANK" evidence="1">
    <location>
        <begin position="1589"/>
        <end position="1621"/>
    </location>
</feature>
<dbReference type="Proteomes" id="UP000782241">
    <property type="component" value="Unassembled WGS sequence"/>
</dbReference>
<evidence type="ECO:0000256" key="1">
    <source>
        <dbReference type="PROSITE-ProRule" id="PRU00023"/>
    </source>
</evidence>
<dbReference type="PROSITE" id="PS50011">
    <property type="entry name" value="PROTEIN_KINASE_DOM"/>
    <property type="match status" value="2"/>
</dbReference>